<dbReference type="STRING" id="1296565.SAMN05660657_04472"/>
<feature type="compositionally biased region" description="Low complexity" evidence="1">
    <location>
        <begin position="115"/>
        <end position="129"/>
    </location>
</feature>
<evidence type="ECO:0000313" key="3">
    <source>
        <dbReference type="EMBL" id="SFT98648.1"/>
    </source>
</evidence>
<dbReference type="AlphaFoldDB" id="A0A1I7CGU8"/>
<gene>
    <name evidence="3" type="ORF">SAMN05660657_04472</name>
</gene>
<feature type="non-terminal residue" evidence="3">
    <location>
        <position position="231"/>
    </location>
</feature>
<feature type="chain" id="PRO_5011636622" evidence="2">
    <location>
        <begin position="26"/>
        <end position="231"/>
    </location>
</feature>
<protein>
    <submittedName>
        <fullName evidence="3">Uncharacterized protein</fullName>
    </submittedName>
</protein>
<evidence type="ECO:0000256" key="1">
    <source>
        <dbReference type="SAM" id="MobiDB-lite"/>
    </source>
</evidence>
<evidence type="ECO:0000256" key="2">
    <source>
        <dbReference type="SAM" id="SignalP"/>
    </source>
</evidence>
<feature type="compositionally biased region" description="Low complexity" evidence="1">
    <location>
        <begin position="67"/>
        <end position="83"/>
    </location>
</feature>
<organism evidence="3 4">
    <name type="scientific">Geodermatophilus amargosae</name>
    <dbReference type="NCBI Taxonomy" id="1296565"/>
    <lineage>
        <taxon>Bacteria</taxon>
        <taxon>Bacillati</taxon>
        <taxon>Actinomycetota</taxon>
        <taxon>Actinomycetes</taxon>
        <taxon>Geodermatophilales</taxon>
        <taxon>Geodermatophilaceae</taxon>
        <taxon>Geodermatophilus</taxon>
    </lineage>
</organism>
<name>A0A1I7CGU8_9ACTN</name>
<sequence length="231" mass="24005">MRRRLTSLAVLAAALTVIPAGSALADHNVTHTRQQICTAAGGTFSGPGTATPTVNQQDNQRCTVVTSVDGPPTPSGTPTVTTSEPQPVGEPTSVTETVPVGEPTISERTENVGEPTSTTVDVPGTPTVTQADRDAGPATVVSEDVPSGPPVVQQEIRRGQSVTTTAPGAPINCRRVNNANANQTVERCDRTEIDTTTTQTTVITTTTTPMETVTTTTQPRETVTTTVTPYT</sequence>
<feature type="region of interest" description="Disordered" evidence="1">
    <location>
        <begin position="67"/>
        <end position="151"/>
    </location>
</feature>
<dbReference type="Proteomes" id="UP000199546">
    <property type="component" value="Unassembled WGS sequence"/>
</dbReference>
<feature type="signal peptide" evidence="2">
    <location>
        <begin position="1"/>
        <end position="25"/>
    </location>
</feature>
<proteinExistence type="predicted"/>
<keyword evidence="4" id="KW-1185">Reference proteome</keyword>
<keyword evidence="2" id="KW-0732">Signal</keyword>
<reference evidence="4" key="1">
    <citation type="submission" date="2016-10" db="EMBL/GenBank/DDBJ databases">
        <authorList>
            <person name="Varghese N."/>
            <person name="Submissions S."/>
        </authorList>
    </citation>
    <scope>NUCLEOTIDE SEQUENCE [LARGE SCALE GENOMIC DNA]</scope>
    <source>
        <strain evidence="4">DSM 46136</strain>
    </source>
</reference>
<dbReference type="EMBL" id="FPBA01000021">
    <property type="protein sequence ID" value="SFT98648.1"/>
    <property type="molecule type" value="Genomic_DNA"/>
</dbReference>
<accession>A0A1I7CGU8</accession>
<evidence type="ECO:0000313" key="4">
    <source>
        <dbReference type="Proteomes" id="UP000199546"/>
    </source>
</evidence>